<comment type="similarity">
    <text evidence="2">Belongs to the GSP N family.</text>
</comment>
<comment type="subcellular location">
    <subcellularLocation>
        <location evidence="1">Cell inner membrane</location>
    </subcellularLocation>
</comment>
<sequence length="261" mass="27964">MKASALNTDSNTGLTFKVKALGVLVFMLGYLFFLVQDAPARLLTRWLPSDLAVNGVSGTVWHGQIDAVRWRGSDVGTVSWDVTFSGLMPALAVAFDSPDGPRGKGVIRGWQQAQLFQWQVSVPAAYVVNKLPLIVPVSAQGNVQLRLQHAIVDPRGCQSLSATLNWQDAALGTPLGTVALAQPQVQLNCHEGRLEMALRQQSPYVQITGKGSLAASGEYQFDGRVASGDAMPQAIGRILSTQGNADTQGGRLLRFQGRLAL</sequence>
<keyword evidence="8" id="KW-0653">Protein transport</keyword>
<dbReference type="Proteomes" id="UP000825886">
    <property type="component" value="Chromosome"/>
</dbReference>
<evidence type="ECO:0000256" key="8">
    <source>
        <dbReference type="ARBA" id="ARBA00022927"/>
    </source>
</evidence>
<gene>
    <name evidence="12" type="ORF">K6K13_14360</name>
</gene>
<dbReference type="RefSeq" id="WP_222157613.1">
    <property type="nucleotide sequence ID" value="NZ_CP081864.1"/>
</dbReference>
<dbReference type="Pfam" id="PF01203">
    <property type="entry name" value="T2SSN"/>
    <property type="match status" value="1"/>
</dbReference>
<keyword evidence="4" id="KW-0813">Transport</keyword>
<dbReference type="EMBL" id="CP081864">
    <property type="protein sequence ID" value="QZN94492.1"/>
    <property type="molecule type" value="Genomic_DNA"/>
</dbReference>
<keyword evidence="5" id="KW-1003">Cell membrane</keyword>
<evidence type="ECO:0000256" key="3">
    <source>
        <dbReference type="ARBA" id="ARBA00021563"/>
    </source>
</evidence>
<evidence type="ECO:0000313" key="12">
    <source>
        <dbReference type="EMBL" id="QZN94492.1"/>
    </source>
</evidence>
<evidence type="ECO:0000256" key="2">
    <source>
        <dbReference type="ARBA" id="ARBA00007208"/>
    </source>
</evidence>
<evidence type="ECO:0000256" key="11">
    <source>
        <dbReference type="SAM" id="Phobius"/>
    </source>
</evidence>
<evidence type="ECO:0000256" key="5">
    <source>
        <dbReference type="ARBA" id="ARBA00022475"/>
    </source>
</evidence>
<evidence type="ECO:0000256" key="10">
    <source>
        <dbReference type="ARBA" id="ARBA00030772"/>
    </source>
</evidence>
<evidence type="ECO:0000256" key="9">
    <source>
        <dbReference type="ARBA" id="ARBA00023136"/>
    </source>
</evidence>
<keyword evidence="11" id="KW-1133">Transmembrane helix</keyword>
<feature type="transmembrane region" description="Helical" evidence="11">
    <location>
        <begin position="16"/>
        <end position="35"/>
    </location>
</feature>
<evidence type="ECO:0000256" key="4">
    <source>
        <dbReference type="ARBA" id="ARBA00022448"/>
    </source>
</evidence>
<evidence type="ECO:0000313" key="13">
    <source>
        <dbReference type="Proteomes" id="UP000825886"/>
    </source>
</evidence>
<evidence type="ECO:0000256" key="7">
    <source>
        <dbReference type="ARBA" id="ARBA00022692"/>
    </source>
</evidence>
<proteinExistence type="inferred from homology"/>
<keyword evidence="9 11" id="KW-0472">Membrane</keyword>
<keyword evidence="13" id="KW-1185">Reference proteome</keyword>
<evidence type="ECO:0000256" key="6">
    <source>
        <dbReference type="ARBA" id="ARBA00022519"/>
    </source>
</evidence>
<dbReference type="InterPro" id="IPR022792">
    <property type="entry name" value="T2SS_protein-GspN"/>
</dbReference>
<accession>A0ABX9AH71</accession>
<organism evidence="12 13">
    <name type="scientific">Symbiopectobacterium purcellii</name>
    <dbReference type="NCBI Taxonomy" id="2871826"/>
    <lineage>
        <taxon>Bacteria</taxon>
        <taxon>Pseudomonadati</taxon>
        <taxon>Pseudomonadota</taxon>
        <taxon>Gammaproteobacteria</taxon>
        <taxon>Enterobacterales</taxon>
        <taxon>Enterobacteriaceae</taxon>
    </lineage>
</organism>
<keyword evidence="6" id="KW-0997">Cell inner membrane</keyword>
<protein>
    <recommendedName>
        <fullName evidence="3">Type II secretion system protein N</fullName>
    </recommendedName>
    <alternativeName>
        <fullName evidence="10">General secretion pathway protein N</fullName>
    </alternativeName>
</protein>
<keyword evidence="7 11" id="KW-0812">Transmembrane</keyword>
<reference evidence="12 13" key="1">
    <citation type="submission" date="2021-08" db="EMBL/GenBank/DDBJ databases">
        <title>Culture and genomic analysis of Symbiopectobacterium purcellii sp. nov. gen. nov., isolated from the leafhopper Empoasca decipiens.</title>
        <authorList>
            <person name="Nadal-Jimenez P."/>
            <person name="Siozios S."/>
            <person name="Halliday N."/>
            <person name="Camara M."/>
            <person name="Hurst G.D.D."/>
        </authorList>
    </citation>
    <scope>NUCLEOTIDE SEQUENCE [LARGE SCALE GENOMIC DNA]</scope>
    <source>
        <strain evidence="12 13">SyEd1</strain>
    </source>
</reference>
<evidence type="ECO:0000256" key="1">
    <source>
        <dbReference type="ARBA" id="ARBA00004533"/>
    </source>
</evidence>
<name>A0ABX9AH71_9ENTR</name>